<dbReference type="SUPFAM" id="SSF53098">
    <property type="entry name" value="Ribonuclease H-like"/>
    <property type="match status" value="1"/>
</dbReference>
<keyword evidence="1" id="KW-0472">Membrane</keyword>
<dbReference type="InterPro" id="IPR002156">
    <property type="entry name" value="RNaseH_domain"/>
</dbReference>
<dbReference type="EMBL" id="UZAU01000785">
    <property type="status" value="NOT_ANNOTATED_CDS"/>
    <property type="molecule type" value="Genomic_DNA"/>
</dbReference>
<dbReference type="Proteomes" id="UP000596661">
    <property type="component" value="Unassembled WGS sequence"/>
</dbReference>
<dbReference type="InterPro" id="IPR052343">
    <property type="entry name" value="Retrotransposon-Effector_Assoc"/>
</dbReference>
<dbReference type="InterPro" id="IPR000477">
    <property type="entry name" value="RT_dom"/>
</dbReference>
<dbReference type="GO" id="GO:0003676">
    <property type="term" value="F:nucleic acid binding"/>
    <property type="evidence" value="ECO:0007669"/>
    <property type="project" value="InterPro"/>
</dbReference>
<sequence length="516" mass="58509">MNMVTWYLTRMECVILYSLGGRPLGFISSHVLSTIPTTMTSDHNEFLLKEFSKDEVFHALKTMGSDKSPGIDGITTPAAFNKTLITLIPKIKKPRTMNNFRPISLCNVIYKLIFKMLALRLKEVLPYVIFEMQSAFLPNRQITYSILVALELIHSIKHRKRGSKGFFALKLDMSKSFDRVEWSYLAAVMGKMGFNIRWITHIMTCLHSITFSFLINGTATGLVIPQRGLRQGDPLSPYLFLICSKASSASVTSLTWQGICWGRDLLFKGLRIQVGNGLQIRSGLDPWIPAHNTFTPVAFSSLEASQMFEGDFLIHLSTLHTKSDLEKIICTMWSIWSDRNNIEHQKSYKKPADVYENSMAYICNFQHASSSTSIVNVDQTVADHLPWKPPLAGKLKLNVDATVLSSHNKMGYGALIRDSRGEVLAALSKPATCNFKPQEMEAKAMFHALQWARQLHFQVELVETDFLVLVNSIHVLSSSFLSFKDLILDDLIFLMFVYLTFIKMQTNPLMVWLNKL</sequence>
<protein>
    <recommendedName>
        <fullName evidence="6">Reverse transcriptase domain-containing protein</fullName>
    </recommendedName>
</protein>
<organism evidence="4 5">
    <name type="scientific">Cannabis sativa</name>
    <name type="common">Hemp</name>
    <name type="synonym">Marijuana</name>
    <dbReference type="NCBI Taxonomy" id="3483"/>
    <lineage>
        <taxon>Eukaryota</taxon>
        <taxon>Viridiplantae</taxon>
        <taxon>Streptophyta</taxon>
        <taxon>Embryophyta</taxon>
        <taxon>Tracheophyta</taxon>
        <taxon>Spermatophyta</taxon>
        <taxon>Magnoliopsida</taxon>
        <taxon>eudicotyledons</taxon>
        <taxon>Gunneridae</taxon>
        <taxon>Pentapetalae</taxon>
        <taxon>rosids</taxon>
        <taxon>fabids</taxon>
        <taxon>Rosales</taxon>
        <taxon>Cannabaceae</taxon>
        <taxon>Cannabis</taxon>
    </lineage>
</organism>
<dbReference type="CDD" id="cd06222">
    <property type="entry name" value="RNase_H_like"/>
    <property type="match status" value="1"/>
</dbReference>
<keyword evidence="1" id="KW-1133">Transmembrane helix</keyword>
<dbReference type="AlphaFoldDB" id="A0A803QQJ1"/>
<evidence type="ECO:0000313" key="4">
    <source>
        <dbReference type="EnsemblPlants" id="cds.evm.model.10.83"/>
    </source>
</evidence>
<dbReference type="Gene3D" id="3.30.420.10">
    <property type="entry name" value="Ribonuclease H-like superfamily/Ribonuclease H"/>
    <property type="match status" value="1"/>
</dbReference>
<dbReference type="InterPro" id="IPR044730">
    <property type="entry name" value="RNase_H-like_dom_plant"/>
</dbReference>
<dbReference type="Gramene" id="evm.model.10.83">
    <property type="protein sequence ID" value="cds.evm.model.10.83"/>
    <property type="gene ID" value="evm.TU.10.83"/>
</dbReference>
<feature type="domain" description="RNase H type-1" evidence="3">
    <location>
        <begin position="398"/>
        <end position="477"/>
    </location>
</feature>
<dbReference type="InterPro" id="IPR036397">
    <property type="entry name" value="RNaseH_sf"/>
</dbReference>
<dbReference type="PANTHER" id="PTHR46890:SF48">
    <property type="entry name" value="RNA-DIRECTED DNA POLYMERASE"/>
    <property type="match status" value="1"/>
</dbReference>
<name>A0A803QQJ1_CANSA</name>
<proteinExistence type="predicted"/>
<dbReference type="PANTHER" id="PTHR46890">
    <property type="entry name" value="NON-LTR RETROLELEMENT REVERSE TRANSCRIPTASE-LIKE PROTEIN-RELATED"/>
    <property type="match status" value="1"/>
</dbReference>
<accession>A0A803QQJ1</accession>
<dbReference type="EnsemblPlants" id="evm.model.10.83">
    <property type="protein sequence ID" value="cds.evm.model.10.83"/>
    <property type="gene ID" value="evm.TU.10.83"/>
</dbReference>
<feature type="domain" description="Reverse transcriptase" evidence="2">
    <location>
        <begin position="91"/>
        <end position="246"/>
    </location>
</feature>
<dbReference type="InterPro" id="IPR043502">
    <property type="entry name" value="DNA/RNA_pol_sf"/>
</dbReference>
<keyword evidence="1" id="KW-0812">Transmembrane</keyword>
<dbReference type="Pfam" id="PF00078">
    <property type="entry name" value="RVT_1"/>
    <property type="match status" value="1"/>
</dbReference>
<evidence type="ECO:0008006" key="6">
    <source>
        <dbReference type="Google" id="ProtNLM"/>
    </source>
</evidence>
<dbReference type="GO" id="GO:0004523">
    <property type="term" value="F:RNA-DNA hybrid ribonuclease activity"/>
    <property type="evidence" value="ECO:0007669"/>
    <property type="project" value="InterPro"/>
</dbReference>
<evidence type="ECO:0000259" key="3">
    <source>
        <dbReference type="Pfam" id="PF13456"/>
    </source>
</evidence>
<evidence type="ECO:0000313" key="5">
    <source>
        <dbReference type="Proteomes" id="UP000596661"/>
    </source>
</evidence>
<reference evidence="4" key="1">
    <citation type="submission" date="2021-03" db="UniProtKB">
        <authorList>
            <consortium name="EnsemblPlants"/>
        </authorList>
    </citation>
    <scope>IDENTIFICATION</scope>
</reference>
<dbReference type="CDD" id="cd01650">
    <property type="entry name" value="RT_nLTR_like"/>
    <property type="match status" value="1"/>
</dbReference>
<dbReference type="SUPFAM" id="SSF56672">
    <property type="entry name" value="DNA/RNA polymerases"/>
    <property type="match status" value="1"/>
</dbReference>
<dbReference type="Pfam" id="PF13456">
    <property type="entry name" value="RVT_3"/>
    <property type="match status" value="1"/>
</dbReference>
<dbReference type="InterPro" id="IPR012337">
    <property type="entry name" value="RNaseH-like_sf"/>
</dbReference>
<keyword evidence="5" id="KW-1185">Reference proteome</keyword>
<evidence type="ECO:0000259" key="2">
    <source>
        <dbReference type="Pfam" id="PF00078"/>
    </source>
</evidence>
<feature type="transmembrane region" description="Helical" evidence="1">
    <location>
        <begin position="491"/>
        <end position="513"/>
    </location>
</feature>
<evidence type="ECO:0000256" key="1">
    <source>
        <dbReference type="SAM" id="Phobius"/>
    </source>
</evidence>